<comment type="similarity">
    <text evidence="19">Belongs to the class-II aminoacyl-tRNA synthetase family.</text>
</comment>
<keyword evidence="14" id="KW-0046">Antibiotic resistance</keyword>
<dbReference type="InterPro" id="IPR004365">
    <property type="entry name" value="NA-bd_OB_tRNA"/>
</dbReference>
<evidence type="ECO:0000256" key="13">
    <source>
        <dbReference type="ARBA" id="ARBA00023146"/>
    </source>
</evidence>
<dbReference type="EMBL" id="BAABJP010000008">
    <property type="protein sequence ID" value="GAA5154601.1"/>
    <property type="molecule type" value="Genomic_DNA"/>
</dbReference>
<dbReference type="Proteomes" id="UP001428817">
    <property type="component" value="Unassembled WGS sequence"/>
</dbReference>
<keyword evidence="19" id="KW-0460">Magnesium</keyword>
<evidence type="ECO:0000256" key="18">
    <source>
        <dbReference type="ARBA" id="ARBA00048573"/>
    </source>
</evidence>
<feature type="transmembrane region" description="Helical" evidence="21">
    <location>
        <begin position="715"/>
        <end position="738"/>
    </location>
</feature>
<dbReference type="PANTHER" id="PTHR42918:SF15">
    <property type="entry name" value="LYSINE--TRNA LIGASE, CHLOROPLASTIC_MITOCHONDRIAL"/>
    <property type="match status" value="1"/>
</dbReference>
<feature type="binding site" evidence="19">
    <location>
        <position position="393"/>
    </location>
    <ligand>
        <name>Mg(2+)</name>
        <dbReference type="ChEBI" id="CHEBI:18420"/>
        <label>1</label>
    </ligand>
</feature>
<feature type="binding site" evidence="19">
    <location>
        <position position="386"/>
    </location>
    <ligand>
        <name>Mg(2+)</name>
        <dbReference type="ChEBI" id="CHEBI:18420"/>
        <label>1</label>
    </ligand>
</feature>
<dbReference type="Pfam" id="PF09924">
    <property type="entry name" value="LPG_synthase_C"/>
    <property type="match status" value="1"/>
</dbReference>
<evidence type="ECO:0000256" key="14">
    <source>
        <dbReference type="ARBA" id="ARBA00023251"/>
    </source>
</evidence>
<dbReference type="PANTHER" id="PTHR42918">
    <property type="entry name" value="LYSYL-TRNA SYNTHETASE"/>
    <property type="match status" value="1"/>
</dbReference>
<evidence type="ECO:0000256" key="19">
    <source>
        <dbReference type="HAMAP-Rule" id="MF_00252"/>
    </source>
</evidence>
<keyword evidence="11 21" id="KW-1133">Transmembrane helix</keyword>
<keyword evidence="9 19" id="KW-0547">Nucleotide-binding</keyword>
<evidence type="ECO:0000256" key="10">
    <source>
        <dbReference type="ARBA" id="ARBA00022840"/>
    </source>
</evidence>
<comment type="catalytic activity">
    <reaction evidence="18 19">
        <text>tRNA(Lys) + L-lysine + ATP = L-lysyl-tRNA(Lys) + AMP + diphosphate</text>
        <dbReference type="Rhea" id="RHEA:20792"/>
        <dbReference type="Rhea" id="RHEA-COMP:9696"/>
        <dbReference type="Rhea" id="RHEA-COMP:9697"/>
        <dbReference type="ChEBI" id="CHEBI:30616"/>
        <dbReference type="ChEBI" id="CHEBI:32551"/>
        <dbReference type="ChEBI" id="CHEBI:33019"/>
        <dbReference type="ChEBI" id="CHEBI:78442"/>
        <dbReference type="ChEBI" id="CHEBI:78529"/>
        <dbReference type="ChEBI" id="CHEBI:456215"/>
        <dbReference type="EC" id="6.1.1.6"/>
    </reaction>
</comment>
<evidence type="ECO:0000256" key="12">
    <source>
        <dbReference type="ARBA" id="ARBA00023098"/>
    </source>
</evidence>
<evidence type="ECO:0000256" key="17">
    <source>
        <dbReference type="ARBA" id="ARBA00047540"/>
    </source>
</evidence>
<keyword evidence="21" id="KW-0472">Membrane</keyword>
<accession>A0ABP9PZ03</accession>
<dbReference type="InterPro" id="IPR006195">
    <property type="entry name" value="aa-tRNA-synth_II"/>
</dbReference>
<evidence type="ECO:0000256" key="4">
    <source>
        <dbReference type="ARBA" id="ARBA00022475"/>
    </source>
</evidence>
<evidence type="ECO:0000256" key="11">
    <source>
        <dbReference type="ARBA" id="ARBA00022989"/>
    </source>
</evidence>
<comment type="catalytic activity">
    <reaction evidence="17">
        <text>L-lysyl-tRNA(Lys) + a 1,2-diacyl-sn-glycero-3-phospho-(1'-sn-glycerol) = a 1,2-diacyl-sn-glycero-3-phospho-1'-(3'-O-L-lysyl)-sn-glycerol + tRNA(Lys)</text>
        <dbReference type="Rhea" id="RHEA:10668"/>
        <dbReference type="Rhea" id="RHEA-COMP:9696"/>
        <dbReference type="Rhea" id="RHEA-COMP:9697"/>
        <dbReference type="ChEBI" id="CHEBI:64716"/>
        <dbReference type="ChEBI" id="CHEBI:75792"/>
        <dbReference type="ChEBI" id="CHEBI:78442"/>
        <dbReference type="ChEBI" id="CHEBI:78529"/>
        <dbReference type="EC" id="2.3.2.3"/>
    </reaction>
</comment>
<dbReference type="EC" id="6.1.1.6" evidence="19"/>
<evidence type="ECO:0000256" key="3">
    <source>
        <dbReference type="ARBA" id="ARBA00009968"/>
    </source>
</evidence>
<comment type="function">
    <text evidence="16">Catalyzes the production of L-lysyl-tRNA(Lys)transfer and the transfer of a lysyl group from L-lysyl-tRNA(Lys) to membrane-bound phosphatidylglycerol (PG), which produces lysylphosphatidylglycerol (LPG), one of the components of the bacterial membrane with a positive net charge. LPG synthesis contributes to the resistance to cationic antimicrobial peptides (CAMPs) and likely protects M.tuberculosis against the CAMPs produced by competiting microorganisms (bacteriocins). In fact, the modification of anionic phosphatidylglycerol with positively charged L-lysine results in repulsion of the peptides.</text>
</comment>
<gene>
    <name evidence="19" type="primary">lysS</name>
    <name evidence="23" type="ORF">GCM10023321_26710</name>
</gene>
<dbReference type="Gene3D" id="2.40.50.140">
    <property type="entry name" value="Nucleic acid-binding proteins"/>
    <property type="match status" value="1"/>
</dbReference>
<dbReference type="InterPro" id="IPR018149">
    <property type="entry name" value="Lys-tRNA-synth_II_C"/>
</dbReference>
<protein>
    <recommendedName>
        <fullName evidence="19">Lysine--tRNA ligase</fullName>
        <ecNumber evidence="19">6.1.1.6</ecNumber>
    </recommendedName>
    <alternativeName>
        <fullName evidence="19">Lysyl-tRNA synthetase</fullName>
        <shortName evidence="19">LysRS</shortName>
    </alternativeName>
</protein>
<dbReference type="InterPro" id="IPR045864">
    <property type="entry name" value="aa-tRNA-synth_II/BPL/LPL"/>
</dbReference>
<feature type="compositionally biased region" description="Pro residues" evidence="20">
    <location>
        <begin position="507"/>
        <end position="525"/>
    </location>
</feature>
<feature type="transmembrane region" description="Helical" evidence="21">
    <location>
        <begin position="604"/>
        <end position="621"/>
    </location>
</feature>
<keyword evidence="8 19" id="KW-0479">Metal-binding</keyword>
<dbReference type="Pfam" id="PF00152">
    <property type="entry name" value="tRNA-synt_2"/>
    <property type="match status" value="1"/>
</dbReference>
<dbReference type="InterPro" id="IPR044136">
    <property type="entry name" value="Lys-tRNA-ligase_II_N"/>
</dbReference>
<evidence type="ECO:0000256" key="16">
    <source>
        <dbReference type="ARBA" id="ARBA00024681"/>
    </source>
</evidence>
<keyword evidence="4" id="KW-1003">Cell membrane</keyword>
<evidence type="ECO:0000259" key="22">
    <source>
        <dbReference type="PROSITE" id="PS50862"/>
    </source>
</evidence>
<keyword evidence="13 19" id="KW-0030">Aminoacyl-tRNA synthetase</keyword>
<keyword evidence="6" id="KW-0808">Transferase</keyword>
<comment type="subcellular location">
    <subcellularLocation>
        <location evidence="1">Cell membrane</location>
        <topology evidence="1">Multi-pass membrane protein</topology>
    </subcellularLocation>
    <subcellularLocation>
        <location evidence="19">Cytoplasm</location>
    </subcellularLocation>
</comment>
<dbReference type="InterPro" id="IPR004364">
    <property type="entry name" value="Aa-tRNA-synt_II"/>
</dbReference>
<evidence type="ECO:0000313" key="23">
    <source>
        <dbReference type="EMBL" id="GAA5154601.1"/>
    </source>
</evidence>
<dbReference type="Pfam" id="PF01336">
    <property type="entry name" value="tRNA_anti-codon"/>
    <property type="match status" value="1"/>
</dbReference>
<sequence length="1105" mass="122127">MVTRVVRRLGPAGLPYRYVTDSSTRRIRDEYGHLEPDQQTGRVVRIAGRLRAVRRHGGLTFATLRDGGGEIQLFLSGDTLEEPERDRFDALSRGDWVGVTGEVMTTRRGELSVRVTEFQPLATALVPPPRTLTDPDIRYRRRYLDLQVNERTREIFRIRHTAVAAIRNRLTELGFTEVETPVLQELQGGAAARPFVTHHNALGVDLYLRIALELHLKRLVVGGMERVFEIGRVFRNEGLDARHNPEFTLLEAYQAFADYRDVMVLVEDLIRHVAEVSTGGTALRLGDRKIDLTEPWPRLRFADLIEQKTGARMHPGMPVEEARAELDRLHLPYQSDWGAGRLMKEVYDQRVQREITGPLFCLDYPREVSPLARPHRDDPAYVERFELIVAGFELCNAYSEQNDPEQQLEAFEAEARARAGGDPEAGQIDRDYLRALSAGMPPTGGLGIGIDRLVMLLAGAESIREVILFPTLRPEQASHEGLGAPRQVLPPTPTPEEASPAASGGAVPPPDQAPPPAPITPPAPRRPTVDEPRWPVRLVAGLTALSGLLELIAPLPSLHRRLTRMEQVFDPTWFAVASQVLSVLIGLGLLLLADQLAKRKRTAWRIALALFAVSTVAHAAKGLQLGAMAWSFLMVVALLLSQERFRAAPDPPSLLRLARFVPTYLVSVVGVGVLSLYFERHHLQPAFSLDSAISTVLSGLIGLDGDYIYQRHRFAVIFPVALLTFGVFGLIVLAVLVFRPLRARHPRTEADWQHALRLVRAHGSDTLAYFALRGDKSFFFSADGEAMLAYTYVGGYALVAGDPIGAPGSLPGLLDEFLAMCDERAWNPAFLAIREADFAPYAARGFRAFYLGDEAILRCDRFDLDAAPKGVRAAVRRVGRGYRFQLVTEAHASAALVDQLNAISARWRGKAPERGFTMSLSQDIQGQGANPDFLLCVALDENDVPGGFLRLVPAYGADFGYTLDLMRHDPGAPNGMTEFLIAATARALGERGIVRLSMNFAMWGRLFADDVPFTPAERVARRLVGVLNPFFQIRSLRDFNAKFDPEWLPRVLAYRKPTDLPRVGLLYAGAEGFLAIPFIGDLLVPKAVTGYSGETSGSVSGSRPG</sequence>
<comment type="subunit">
    <text evidence="19">Homodimer.</text>
</comment>
<name>A0ABP9PZ03_9PSEU</name>
<feature type="compositionally biased region" description="Low complexity" evidence="20">
    <location>
        <begin position="495"/>
        <end position="506"/>
    </location>
</feature>
<feature type="region of interest" description="Disordered" evidence="20">
    <location>
        <begin position="478"/>
        <end position="530"/>
    </location>
</feature>
<dbReference type="InterPro" id="IPR012340">
    <property type="entry name" value="NA-bd_OB-fold"/>
</dbReference>
<keyword evidence="24" id="KW-1185">Reference proteome</keyword>
<evidence type="ECO:0000256" key="6">
    <source>
        <dbReference type="ARBA" id="ARBA00022679"/>
    </source>
</evidence>
<feature type="transmembrane region" description="Helical" evidence="21">
    <location>
        <begin position="657"/>
        <end position="678"/>
    </location>
</feature>
<dbReference type="CDD" id="cd04322">
    <property type="entry name" value="LysRS_N"/>
    <property type="match status" value="1"/>
</dbReference>
<proteinExistence type="inferred from homology"/>
<dbReference type="HAMAP" id="MF_00252">
    <property type="entry name" value="Lys_tRNA_synth_class2"/>
    <property type="match status" value="1"/>
</dbReference>
<evidence type="ECO:0000256" key="21">
    <source>
        <dbReference type="SAM" id="Phobius"/>
    </source>
</evidence>
<keyword evidence="10 19" id="KW-0067">ATP-binding</keyword>
<evidence type="ECO:0000256" key="1">
    <source>
        <dbReference type="ARBA" id="ARBA00004651"/>
    </source>
</evidence>
<comment type="similarity">
    <text evidence="2">In the N-terminal section; belongs to the LPG synthetase family.</text>
</comment>
<dbReference type="SUPFAM" id="SSF55681">
    <property type="entry name" value="Class II aaRS and biotin synthetases"/>
    <property type="match status" value="1"/>
</dbReference>
<evidence type="ECO:0000313" key="24">
    <source>
        <dbReference type="Proteomes" id="UP001428817"/>
    </source>
</evidence>
<dbReference type="InterPro" id="IPR024320">
    <property type="entry name" value="LPG_synthase_C"/>
</dbReference>
<comment type="similarity">
    <text evidence="3">In the C-terminal section; belongs to the class-II aminoacyl-tRNA synthetase family.</text>
</comment>
<keyword evidence="15" id="KW-0511">Multifunctional enzyme</keyword>
<evidence type="ECO:0000256" key="2">
    <source>
        <dbReference type="ARBA" id="ARBA00005270"/>
    </source>
</evidence>
<keyword evidence="7 21" id="KW-0812">Transmembrane</keyword>
<feature type="binding site" evidence="19">
    <location>
        <position position="393"/>
    </location>
    <ligand>
        <name>Mg(2+)</name>
        <dbReference type="ChEBI" id="CHEBI:18420"/>
        <label>2</label>
    </ligand>
</feature>
<keyword evidence="19" id="KW-0963">Cytoplasm</keyword>
<dbReference type="SUPFAM" id="SSF50249">
    <property type="entry name" value="Nucleic acid-binding proteins"/>
    <property type="match status" value="1"/>
</dbReference>
<dbReference type="NCBIfam" id="NF001756">
    <property type="entry name" value="PRK00484.1"/>
    <property type="match status" value="1"/>
</dbReference>
<dbReference type="NCBIfam" id="TIGR00499">
    <property type="entry name" value="lysS_bact"/>
    <property type="match status" value="1"/>
</dbReference>
<evidence type="ECO:0000256" key="8">
    <source>
        <dbReference type="ARBA" id="ARBA00022723"/>
    </source>
</evidence>
<feature type="transmembrane region" description="Helical" evidence="21">
    <location>
        <begin position="573"/>
        <end position="592"/>
    </location>
</feature>
<keyword evidence="12" id="KW-0443">Lipid metabolism</keyword>
<organism evidence="23 24">
    <name type="scientific">Pseudonocardia eucalypti</name>
    <dbReference type="NCBI Taxonomy" id="648755"/>
    <lineage>
        <taxon>Bacteria</taxon>
        <taxon>Bacillati</taxon>
        <taxon>Actinomycetota</taxon>
        <taxon>Actinomycetes</taxon>
        <taxon>Pseudonocardiales</taxon>
        <taxon>Pseudonocardiaceae</taxon>
        <taxon>Pseudonocardia</taxon>
    </lineage>
</organism>
<reference evidence="24" key="1">
    <citation type="journal article" date="2019" name="Int. J. Syst. Evol. Microbiol.">
        <title>The Global Catalogue of Microorganisms (GCM) 10K type strain sequencing project: providing services to taxonomists for standard genome sequencing and annotation.</title>
        <authorList>
            <consortium name="The Broad Institute Genomics Platform"/>
            <consortium name="The Broad Institute Genome Sequencing Center for Infectious Disease"/>
            <person name="Wu L."/>
            <person name="Ma J."/>
        </authorList>
    </citation>
    <scope>NUCLEOTIDE SEQUENCE [LARGE SCALE GENOMIC DNA]</scope>
    <source>
        <strain evidence="24">JCM 18303</strain>
    </source>
</reference>
<comment type="cofactor">
    <cofactor evidence="19">
        <name>Mg(2+)</name>
        <dbReference type="ChEBI" id="CHEBI:18420"/>
    </cofactor>
    <text evidence="19">Binds 3 Mg(2+) ions per subunit.</text>
</comment>
<dbReference type="Gene3D" id="3.30.930.10">
    <property type="entry name" value="Bira Bifunctional Protein, Domain 2"/>
    <property type="match status" value="1"/>
</dbReference>
<evidence type="ECO:0000256" key="20">
    <source>
        <dbReference type="SAM" id="MobiDB-lite"/>
    </source>
</evidence>
<evidence type="ECO:0000256" key="15">
    <source>
        <dbReference type="ARBA" id="ARBA00023268"/>
    </source>
</evidence>
<feature type="domain" description="Aminoacyl-transfer RNA synthetases class-II family profile" evidence="22">
    <location>
        <begin position="156"/>
        <end position="474"/>
    </location>
</feature>
<keyword evidence="19" id="KW-0648">Protein biosynthesis</keyword>
<evidence type="ECO:0000256" key="7">
    <source>
        <dbReference type="ARBA" id="ARBA00022692"/>
    </source>
</evidence>
<evidence type="ECO:0000256" key="5">
    <source>
        <dbReference type="ARBA" id="ARBA00022598"/>
    </source>
</evidence>
<evidence type="ECO:0000256" key="9">
    <source>
        <dbReference type="ARBA" id="ARBA00022741"/>
    </source>
</evidence>
<keyword evidence="5 19" id="KW-0436">Ligase</keyword>
<comment type="caution">
    <text evidence="23">The sequence shown here is derived from an EMBL/GenBank/DDBJ whole genome shotgun (WGS) entry which is preliminary data.</text>
</comment>
<dbReference type="PROSITE" id="PS50862">
    <property type="entry name" value="AA_TRNA_LIGASE_II"/>
    <property type="match status" value="1"/>
</dbReference>
<dbReference type="InterPro" id="IPR002313">
    <property type="entry name" value="Lys-tRNA-ligase_II"/>
</dbReference>
<dbReference type="PRINTS" id="PR00982">
    <property type="entry name" value="TRNASYNTHLYS"/>
</dbReference>